<organism evidence="1 2">
    <name type="scientific">Bacillus cereus (strain ATCC 10987 / NRS 248)</name>
    <dbReference type="NCBI Taxonomy" id="222523"/>
    <lineage>
        <taxon>Bacteria</taxon>
        <taxon>Bacillati</taxon>
        <taxon>Bacillota</taxon>
        <taxon>Bacilli</taxon>
        <taxon>Bacillales</taxon>
        <taxon>Bacillaceae</taxon>
        <taxon>Bacillus</taxon>
        <taxon>Bacillus cereus group</taxon>
    </lineage>
</organism>
<sequence length="97" mass="11631">MLSFLFHFMEKGGDRMEILFIIAIEILKVIAREVAVFFAKRVGKYLSTSWKKAQKKRRKTKRTTHNVNWTRKVRHIFKQLIRIEFCILQEAILLILP</sequence>
<name>Q74P39_BACC1</name>
<geneLocation type="plasmid" evidence="1 2">
    <name>pBc10987</name>
</geneLocation>
<evidence type="ECO:0000313" key="2">
    <source>
        <dbReference type="Proteomes" id="UP000002527"/>
    </source>
</evidence>
<keyword evidence="1" id="KW-0614">Plasmid</keyword>
<dbReference type="HOGENOM" id="CLU_2551164_0_0_9"/>
<dbReference type="KEGG" id="bca:BCE_A0055"/>
<reference evidence="1 2" key="1">
    <citation type="journal article" date="2004" name="Nucleic Acids Res.">
        <title>The genome sequence of Bacillus cereus ATCC 10987 reveals metabolic adaptations and a large plasmid related to Bacillus anthracis pXO1.</title>
        <authorList>
            <person name="Rasko D.A."/>
            <person name="Ravel J."/>
            <person name="Okstad O.A."/>
            <person name="Helgason E."/>
            <person name="Cer R.Z."/>
            <person name="Jiang L."/>
            <person name="Shores K.A."/>
            <person name="Fouts D.E."/>
            <person name="Tourasse N.J."/>
            <person name="Angiuoli S.V."/>
            <person name="Kolonay J."/>
            <person name="Nelson W.C."/>
            <person name="Kolsto A.-B."/>
            <person name="Fraser C.M."/>
            <person name="Read T.D."/>
        </authorList>
    </citation>
    <scope>NUCLEOTIDE SEQUENCE [LARGE SCALE GENOMIC DNA]</scope>
    <source>
        <strain evidence="2">ATCC 10987 / NRS 248</strain>
        <plasmid evidence="2">Plasmid pBc10987</plasmid>
    </source>
</reference>
<proteinExistence type="predicted"/>
<protein>
    <submittedName>
        <fullName evidence="1">Uncharacterized protein</fullName>
    </submittedName>
</protein>
<accession>Q74P39</accession>
<gene>
    <name evidence="1" type="ordered locus">BCE_A0055</name>
</gene>
<dbReference type="EMBL" id="AE017195">
    <property type="protein sequence ID" value="AAS44905.1"/>
    <property type="molecule type" value="Genomic_DNA"/>
</dbReference>
<dbReference type="Proteomes" id="UP000002527">
    <property type="component" value="Plasmid pBc10987"/>
</dbReference>
<evidence type="ECO:0000313" key="1">
    <source>
        <dbReference type="EMBL" id="AAS44905.1"/>
    </source>
</evidence>
<dbReference type="AlphaFoldDB" id="Q74P39"/>